<organism evidence="2 3">
    <name type="scientific">Armatimonas rosea</name>
    <dbReference type="NCBI Taxonomy" id="685828"/>
    <lineage>
        <taxon>Bacteria</taxon>
        <taxon>Bacillati</taxon>
        <taxon>Armatimonadota</taxon>
        <taxon>Armatimonadia</taxon>
        <taxon>Armatimonadales</taxon>
        <taxon>Armatimonadaceae</taxon>
        <taxon>Armatimonas</taxon>
    </lineage>
</organism>
<evidence type="ECO:0000313" key="3">
    <source>
        <dbReference type="Proteomes" id="UP000520814"/>
    </source>
</evidence>
<evidence type="ECO:0000313" key="2">
    <source>
        <dbReference type="EMBL" id="MBB6049377.1"/>
    </source>
</evidence>
<dbReference type="Pfam" id="PF14684">
    <property type="entry name" value="Tricorn_C1"/>
    <property type="match status" value="1"/>
</dbReference>
<dbReference type="InterPro" id="IPR036034">
    <property type="entry name" value="PDZ_sf"/>
</dbReference>
<proteinExistence type="predicted"/>
<dbReference type="AlphaFoldDB" id="A0A7W9SMI1"/>
<comment type="caution">
    <text evidence="2">The sequence shown here is derived from an EMBL/GenBank/DDBJ whole genome shotgun (WGS) entry which is preliminary data.</text>
</comment>
<evidence type="ECO:0000259" key="1">
    <source>
        <dbReference type="SMART" id="SM00245"/>
    </source>
</evidence>
<dbReference type="GO" id="GO:0006508">
    <property type="term" value="P:proteolysis"/>
    <property type="evidence" value="ECO:0007669"/>
    <property type="project" value="UniProtKB-KW"/>
</dbReference>
<dbReference type="GO" id="GO:0004252">
    <property type="term" value="F:serine-type endopeptidase activity"/>
    <property type="evidence" value="ECO:0007669"/>
    <property type="project" value="UniProtKB-EC"/>
</dbReference>
<dbReference type="PANTHER" id="PTHR32060:SF22">
    <property type="entry name" value="CARBOXYL-TERMINAL-PROCESSING PEPTIDASE 3, CHLOROPLASTIC"/>
    <property type="match status" value="1"/>
</dbReference>
<keyword evidence="2" id="KW-0645">Protease</keyword>
<dbReference type="SUPFAM" id="SSF50156">
    <property type="entry name" value="PDZ domain-like"/>
    <property type="match status" value="1"/>
</dbReference>
<dbReference type="SUPFAM" id="SSF52096">
    <property type="entry name" value="ClpP/crotonase"/>
    <property type="match status" value="1"/>
</dbReference>
<accession>A0A7W9SMI1</accession>
<dbReference type="Pfam" id="PF03572">
    <property type="entry name" value="Peptidase_S41"/>
    <property type="match status" value="1"/>
</dbReference>
<keyword evidence="3" id="KW-1185">Reference proteome</keyword>
<name>A0A7W9SMI1_ARMRO</name>
<dbReference type="RefSeq" id="WP_184192985.1">
    <property type="nucleotide sequence ID" value="NZ_JACHGW010000001.1"/>
</dbReference>
<dbReference type="CDD" id="cd07562">
    <property type="entry name" value="Peptidase_S41_TRI"/>
    <property type="match status" value="1"/>
</dbReference>
<gene>
    <name evidence="2" type="ORF">HNQ39_001139</name>
</gene>
<dbReference type="InterPro" id="IPR029045">
    <property type="entry name" value="ClpP/crotonase-like_dom_sf"/>
</dbReference>
<keyword evidence="2" id="KW-0378">Hydrolase</keyword>
<dbReference type="Proteomes" id="UP000520814">
    <property type="component" value="Unassembled WGS sequence"/>
</dbReference>
<protein>
    <submittedName>
        <fullName evidence="2">Carboxyl-terminal processing protease</fullName>
        <ecNumber evidence="2">3.4.21.102</ecNumber>
    </submittedName>
</protein>
<dbReference type="EC" id="3.4.21.102" evidence="2"/>
<dbReference type="Gene3D" id="2.30.42.10">
    <property type="match status" value="1"/>
</dbReference>
<dbReference type="EMBL" id="JACHGW010000001">
    <property type="protein sequence ID" value="MBB6049377.1"/>
    <property type="molecule type" value="Genomic_DNA"/>
</dbReference>
<feature type="domain" description="Tail specific protease" evidence="1">
    <location>
        <begin position="182"/>
        <end position="381"/>
    </location>
</feature>
<reference evidence="2 3" key="1">
    <citation type="submission" date="2020-08" db="EMBL/GenBank/DDBJ databases">
        <title>Genomic Encyclopedia of Type Strains, Phase IV (KMG-IV): sequencing the most valuable type-strain genomes for metagenomic binning, comparative biology and taxonomic classification.</title>
        <authorList>
            <person name="Goeker M."/>
        </authorList>
    </citation>
    <scope>NUCLEOTIDE SEQUENCE [LARGE SCALE GENOMIC DNA]</scope>
    <source>
        <strain evidence="2 3">DSM 23562</strain>
    </source>
</reference>
<dbReference type="InterPro" id="IPR005151">
    <property type="entry name" value="Tail-specific_protease"/>
</dbReference>
<dbReference type="InterPro" id="IPR028204">
    <property type="entry name" value="Tricorn_C1"/>
</dbReference>
<dbReference type="PANTHER" id="PTHR32060">
    <property type="entry name" value="TAIL-SPECIFIC PROTEASE"/>
    <property type="match status" value="1"/>
</dbReference>
<dbReference type="Gene3D" id="3.30.750.44">
    <property type="match status" value="1"/>
</dbReference>
<dbReference type="SMART" id="SM00245">
    <property type="entry name" value="TSPc"/>
    <property type="match status" value="1"/>
</dbReference>
<sequence length="409" mass="43690">MKISQKELDPRTRQQVFEAVWNRVNVSHFDPTFGGVNWPAMKKKYAPLVAKAKNNAELYTLLNQLIGELKQSHFSILPPEAYTMGDAVGKDERGEGSSGLTLGLIAGAPTVFAVAADSAAQQAGVLPGAQLEAIDGKPLTTLLARLTPEQLKSGFLPRALLNRAVGGNEGQKRVLALREPDGSTREVAVVLGAGPKKRDNVLPGFPPYPAELESKRLDGDIGYVRFSLFTALLMDDLRKAIKEHASAAGLILDLRGNPGGLAPVTYAIAGMLSQKPGTLGTMKQRTVTVQFPILPQAPRYAGPVAVLTDELSASCSEILAGGLQELKRAVVIGRKTPGMVLPSAIDKLPGGVRFQYAFADFKTPRGVLLEGKGVTPDIPVVLTPQSLRSLGDPDIAAARTYFQTQLEKK</sequence>
<dbReference type="Gene3D" id="3.90.226.10">
    <property type="entry name" value="2-enoyl-CoA Hydratase, Chain A, domain 1"/>
    <property type="match status" value="1"/>
</dbReference>